<dbReference type="PANTHER" id="PTHR23426:SF76">
    <property type="entry name" value="ADRENODOXIN-LIKE PROTEIN 2, MITOCHONDRIAL"/>
    <property type="match status" value="1"/>
</dbReference>
<evidence type="ECO:0000256" key="1">
    <source>
        <dbReference type="ARBA" id="ARBA00022714"/>
    </source>
</evidence>
<evidence type="ECO:0000256" key="3">
    <source>
        <dbReference type="ARBA" id="ARBA00023004"/>
    </source>
</evidence>
<dbReference type="PRINTS" id="PR00355">
    <property type="entry name" value="ADRENODOXIN"/>
</dbReference>
<dbReference type="InterPro" id="IPR012675">
    <property type="entry name" value="Beta-grasp_dom_sf"/>
</dbReference>
<dbReference type="PROSITE" id="PS51085">
    <property type="entry name" value="2FE2S_FER_2"/>
    <property type="match status" value="1"/>
</dbReference>
<reference evidence="6" key="1">
    <citation type="journal article" date="2013" name="Genetics">
        <title>The draft genome and transcriptome of Panagrellus redivivus are shaped by the harsh demands of a free-living lifestyle.</title>
        <authorList>
            <person name="Srinivasan J."/>
            <person name="Dillman A.R."/>
            <person name="Macchietto M.G."/>
            <person name="Heikkinen L."/>
            <person name="Lakso M."/>
            <person name="Fracchia K.M."/>
            <person name="Antoshechkin I."/>
            <person name="Mortazavi A."/>
            <person name="Wong G."/>
            <person name="Sternberg P.W."/>
        </authorList>
    </citation>
    <scope>NUCLEOTIDE SEQUENCE [LARGE SCALE GENOMIC DNA]</scope>
    <source>
        <strain evidence="6">MT8872</strain>
    </source>
</reference>
<dbReference type="InterPro" id="IPR001055">
    <property type="entry name" value="Adrenodoxin-like"/>
</dbReference>
<dbReference type="Gene3D" id="3.10.20.30">
    <property type="match status" value="1"/>
</dbReference>
<sequence>MLRHVYTSLLRPLVVRQRFCGYASGAKKIANDKVLVTFKTAEDTFEVQGTIGESLLDVVVNKDVPLDGFGACEGTLACCTCHVVLTEEHFDRLAKPEEEELDMLDLAPELTDQSRLGCQVILTKEDKPGVVVKVPSVTRDARSL</sequence>
<dbReference type="GO" id="GO:0009055">
    <property type="term" value="F:electron transfer activity"/>
    <property type="evidence" value="ECO:0007669"/>
    <property type="project" value="TreeGrafter"/>
</dbReference>
<evidence type="ECO:0000256" key="2">
    <source>
        <dbReference type="ARBA" id="ARBA00022723"/>
    </source>
</evidence>
<evidence type="ECO:0000313" key="7">
    <source>
        <dbReference type="WBParaSite" id="Pan_g23202.t1"/>
    </source>
</evidence>
<reference evidence="7" key="2">
    <citation type="submission" date="2020-10" db="UniProtKB">
        <authorList>
            <consortium name="WormBaseParasite"/>
        </authorList>
    </citation>
    <scope>IDENTIFICATION</scope>
</reference>
<dbReference type="AlphaFoldDB" id="A0A7E4VPW5"/>
<dbReference type="GO" id="GO:0046872">
    <property type="term" value="F:metal ion binding"/>
    <property type="evidence" value="ECO:0007669"/>
    <property type="project" value="UniProtKB-KW"/>
</dbReference>
<evidence type="ECO:0000259" key="5">
    <source>
        <dbReference type="PROSITE" id="PS51085"/>
    </source>
</evidence>
<dbReference type="SUPFAM" id="SSF54292">
    <property type="entry name" value="2Fe-2S ferredoxin-like"/>
    <property type="match status" value="1"/>
</dbReference>
<dbReference type="PANTHER" id="PTHR23426">
    <property type="entry name" value="FERREDOXIN/ADRENODOXIN"/>
    <property type="match status" value="1"/>
</dbReference>
<evidence type="ECO:0000313" key="6">
    <source>
        <dbReference type="Proteomes" id="UP000492821"/>
    </source>
</evidence>
<keyword evidence="3" id="KW-0408">Iron</keyword>
<name>A0A7E4VPW5_PANRE</name>
<dbReference type="InterPro" id="IPR036010">
    <property type="entry name" value="2Fe-2S_ferredoxin-like_sf"/>
</dbReference>
<keyword evidence="6" id="KW-1185">Reference proteome</keyword>
<dbReference type="Proteomes" id="UP000492821">
    <property type="component" value="Unassembled WGS sequence"/>
</dbReference>
<keyword evidence="2" id="KW-0479">Metal-binding</keyword>
<keyword evidence="1" id="KW-0001">2Fe-2S</keyword>
<dbReference type="WBParaSite" id="Pan_g23202.t1">
    <property type="protein sequence ID" value="Pan_g23202.t1"/>
    <property type="gene ID" value="Pan_g23202"/>
</dbReference>
<dbReference type="CDD" id="cd00207">
    <property type="entry name" value="fer2"/>
    <property type="match status" value="1"/>
</dbReference>
<dbReference type="GO" id="GO:0140647">
    <property type="term" value="P:P450-containing electron transport chain"/>
    <property type="evidence" value="ECO:0007669"/>
    <property type="project" value="InterPro"/>
</dbReference>
<dbReference type="GO" id="GO:0005739">
    <property type="term" value="C:mitochondrion"/>
    <property type="evidence" value="ECO:0007669"/>
    <property type="project" value="TreeGrafter"/>
</dbReference>
<protein>
    <submittedName>
        <fullName evidence="7">2Fe-2S ferredoxin-type domain-containing protein</fullName>
    </submittedName>
</protein>
<dbReference type="GO" id="GO:0051537">
    <property type="term" value="F:2 iron, 2 sulfur cluster binding"/>
    <property type="evidence" value="ECO:0007669"/>
    <property type="project" value="UniProtKB-KW"/>
</dbReference>
<feature type="domain" description="2Fe-2S ferredoxin-type" evidence="5">
    <location>
        <begin position="34"/>
        <end position="138"/>
    </location>
</feature>
<accession>A0A7E4VPW5</accession>
<proteinExistence type="predicted"/>
<evidence type="ECO:0000256" key="4">
    <source>
        <dbReference type="ARBA" id="ARBA00023014"/>
    </source>
</evidence>
<organism evidence="6 7">
    <name type="scientific">Panagrellus redivivus</name>
    <name type="common">Microworm</name>
    <dbReference type="NCBI Taxonomy" id="6233"/>
    <lineage>
        <taxon>Eukaryota</taxon>
        <taxon>Metazoa</taxon>
        <taxon>Ecdysozoa</taxon>
        <taxon>Nematoda</taxon>
        <taxon>Chromadorea</taxon>
        <taxon>Rhabditida</taxon>
        <taxon>Tylenchina</taxon>
        <taxon>Panagrolaimomorpha</taxon>
        <taxon>Panagrolaimoidea</taxon>
        <taxon>Panagrolaimidae</taxon>
        <taxon>Panagrellus</taxon>
    </lineage>
</organism>
<keyword evidence="4" id="KW-0411">Iron-sulfur</keyword>
<dbReference type="InterPro" id="IPR001041">
    <property type="entry name" value="2Fe-2S_ferredoxin-type"/>
</dbReference>
<dbReference type="Pfam" id="PF00111">
    <property type="entry name" value="Fer2"/>
    <property type="match status" value="1"/>
</dbReference>